<feature type="region of interest" description="Disordered" evidence="1">
    <location>
        <begin position="148"/>
        <end position="224"/>
    </location>
</feature>
<feature type="compositionally biased region" description="Low complexity" evidence="1">
    <location>
        <begin position="166"/>
        <end position="184"/>
    </location>
</feature>
<keyword evidence="4" id="KW-1185">Reference proteome</keyword>
<evidence type="ECO:0000256" key="1">
    <source>
        <dbReference type="SAM" id="MobiDB-lite"/>
    </source>
</evidence>
<feature type="signal peptide" evidence="2">
    <location>
        <begin position="1"/>
        <end position="20"/>
    </location>
</feature>
<organism evidence="3 4">
    <name type="scientific">Mesorhizobium robiniae</name>
    <dbReference type="NCBI Taxonomy" id="559315"/>
    <lineage>
        <taxon>Bacteria</taxon>
        <taxon>Pseudomonadati</taxon>
        <taxon>Pseudomonadota</taxon>
        <taxon>Alphaproteobacteria</taxon>
        <taxon>Hyphomicrobiales</taxon>
        <taxon>Phyllobacteriaceae</taxon>
        <taxon>Mesorhizobium</taxon>
    </lineage>
</organism>
<evidence type="ECO:0008006" key="5">
    <source>
        <dbReference type="Google" id="ProtNLM"/>
    </source>
</evidence>
<protein>
    <recommendedName>
        <fullName evidence="5">Helicase</fullName>
    </recommendedName>
</protein>
<gene>
    <name evidence="3" type="ORF">ABID19_000015</name>
</gene>
<evidence type="ECO:0000313" key="4">
    <source>
        <dbReference type="Proteomes" id="UP001549204"/>
    </source>
</evidence>
<name>A0ABV2GFB6_9HYPH</name>
<keyword evidence="2" id="KW-0732">Signal</keyword>
<dbReference type="EMBL" id="JBEPMC010000001">
    <property type="protein sequence ID" value="MET3577000.1"/>
    <property type="molecule type" value="Genomic_DNA"/>
</dbReference>
<dbReference type="Proteomes" id="UP001549204">
    <property type="component" value="Unassembled WGS sequence"/>
</dbReference>
<accession>A0ABV2GFB6</accession>
<evidence type="ECO:0000313" key="3">
    <source>
        <dbReference type="EMBL" id="MET3577000.1"/>
    </source>
</evidence>
<proteinExistence type="predicted"/>
<comment type="caution">
    <text evidence="3">The sequence shown here is derived from an EMBL/GenBank/DDBJ whole genome shotgun (WGS) entry which is preliminary data.</text>
</comment>
<sequence>MKKYVAAALTIGIAIGPASALDAGLGGKAGGLGLGAGVSVGSQGASVGVGTSVGGLGVDAGVSAGSQGASVGVGTSVGGLGVDAGVSAGSQGASVGVGTSVGGLGVDAGVSAGSQSASVGVGTTVDGASGANVGASVGAGNVSVGAGVSASGSPSTVGDHPSAENGSATAPGSPAAITTATASAKTNRQRMALPPVLRPSKAGEGGSTRGYPLGSLGPLKSKPGTPAQVVRACRAAIKSAATPLGAVSVHAVSAGVLRQRRGALTAPIEVRIDYARQGGIEVRRARVGCRLNTAGRVTAIK</sequence>
<evidence type="ECO:0000256" key="2">
    <source>
        <dbReference type="SAM" id="SignalP"/>
    </source>
</evidence>
<reference evidence="3 4" key="1">
    <citation type="submission" date="2024-06" db="EMBL/GenBank/DDBJ databases">
        <title>Genomic Encyclopedia of Type Strains, Phase IV (KMG-IV): sequencing the most valuable type-strain genomes for metagenomic binning, comparative biology and taxonomic classification.</title>
        <authorList>
            <person name="Goeker M."/>
        </authorList>
    </citation>
    <scope>NUCLEOTIDE SEQUENCE [LARGE SCALE GENOMIC DNA]</scope>
    <source>
        <strain evidence="3 4">DSM 100022</strain>
    </source>
</reference>
<feature type="chain" id="PRO_5046868618" description="Helicase" evidence="2">
    <location>
        <begin position="21"/>
        <end position="301"/>
    </location>
</feature>